<organism evidence="1 2">
    <name type="scientific">Microcystis panniformis FACHB-1757</name>
    <dbReference type="NCBI Taxonomy" id="1638788"/>
    <lineage>
        <taxon>Bacteria</taxon>
        <taxon>Bacillati</taxon>
        <taxon>Cyanobacteriota</taxon>
        <taxon>Cyanophyceae</taxon>
        <taxon>Oscillatoriophycideae</taxon>
        <taxon>Chroococcales</taxon>
        <taxon>Microcystaceae</taxon>
        <taxon>Microcystis</taxon>
    </lineage>
</organism>
<evidence type="ECO:0000313" key="2">
    <source>
        <dbReference type="Proteomes" id="UP000068167"/>
    </source>
</evidence>
<protein>
    <submittedName>
        <fullName evidence="1">Uncharacterized protein</fullName>
    </submittedName>
</protein>
<evidence type="ECO:0000313" key="1">
    <source>
        <dbReference type="EMBL" id="AKV67799.1"/>
    </source>
</evidence>
<proteinExistence type="predicted"/>
<accession>A0A0K1S0W7</accession>
<dbReference type="KEGG" id="mpk:VL20_2745"/>
<dbReference type="AlphaFoldDB" id="A0A0K1S0W7"/>
<sequence length="51" mass="5435">MNQPYLESTLGQGGIKFSLSSQILLFLALVRGTVEAASDSQQRGIRNPGQG</sequence>
<name>A0A0K1S0W7_9CHRO</name>
<dbReference type="PATRIC" id="fig|1638788.3.peg.2755"/>
<reference evidence="1 2" key="1">
    <citation type="journal article" date="2016" name="Stand. Genomic Sci.">
        <title>Complete genome sequence and genomic characterization of Microcystis panniformis FACHB 1757 by third-generation sequencing.</title>
        <authorList>
            <person name="Zhang J.Y."/>
            <person name="Guan R."/>
            <person name="Zhang H.J."/>
            <person name="Li H."/>
            <person name="Xiao P."/>
            <person name="Yu G.L."/>
            <person name="Du L."/>
            <person name="Cao D.M."/>
            <person name="Zhu B.C."/>
            <person name="Li R.H."/>
            <person name="Lu Z.H."/>
        </authorList>
    </citation>
    <scope>NUCLEOTIDE SEQUENCE [LARGE SCALE GENOMIC DNA]</scope>
    <source>
        <strain evidence="1 2">FACHB-1757</strain>
    </source>
</reference>
<dbReference type="EMBL" id="CP011339">
    <property type="protein sequence ID" value="AKV67799.1"/>
    <property type="molecule type" value="Genomic_DNA"/>
</dbReference>
<dbReference type="Proteomes" id="UP000068167">
    <property type="component" value="Chromosome"/>
</dbReference>
<keyword evidence="2" id="KW-1185">Reference proteome</keyword>
<gene>
    <name evidence="1" type="ORF">VL20_2745</name>
</gene>